<evidence type="ECO:0000256" key="1">
    <source>
        <dbReference type="ARBA" id="ARBA00004651"/>
    </source>
</evidence>
<dbReference type="InterPro" id="IPR000276">
    <property type="entry name" value="GPCR_Rhodpsn"/>
</dbReference>
<comment type="caution">
    <text evidence="11">The sequence shown here is derived from an EMBL/GenBank/DDBJ whole genome shotgun (WGS) entry which is preliminary data.</text>
</comment>
<keyword evidence="2" id="KW-1003">Cell membrane</keyword>
<dbReference type="PANTHER" id="PTHR24231:SF52">
    <property type="entry name" value="CYSTEINYL LEUKOTRIENE RECEPTOR 2-LIKE"/>
    <property type="match status" value="1"/>
</dbReference>
<feature type="transmembrane region" description="Helical" evidence="9">
    <location>
        <begin position="58"/>
        <end position="77"/>
    </location>
</feature>
<feature type="transmembrane region" description="Helical" evidence="9">
    <location>
        <begin position="20"/>
        <end position="46"/>
    </location>
</feature>
<dbReference type="SUPFAM" id="SSF81321">
    <property type="entry name" value="Family A G protein-coupled receptor-like"/>
    <property type="match status" value="1"/>
</dbReference>
<evidence type="ECO:0000256" key="9">
    <source>
        <dbReference type="SAM" id="Phobius"/>
    </source>
</evidence>
<evidence type="ECO:0000256" key="4">
    <source>
        <dbReference type="ARBA" id="ARBA00022989"/>
    </source>
</evidence>
<keyword evidence="7" id="KW-0675">Receptor</keyword>
<keyword evidence="12" id="KW-1185">Reference proteome</keyword>
<comment type="subcellular location">
    <subcellularLocation>
        <location evidence="1">Cell membrane</location>
        <topology evidence="1">Multi-pass membrane protein</topology>
    </subcellularLocation>
</comment>
<dbReference type="InterPro" id="IPR017452">
    <property type="entry name" value="GPCR_Rhodpsn_7TM"/>
</dbReference>
<keyword evidence="5" id="KW-0297">G-protein coupled receptor</keyword>
<evidence type="ECO:0000256" key="7">
    <source>
        <dbReference type="ARBA" id="ARBA00023170"/>
    </source>
</evidence>
<sequence>MSSPSENQNTSDCRSDDFKLPVFIAADSVILPIGVIGNTLALYVCARLIRRRTASTDFMINLAVSDLLFNLTLPYRIVYYSQREWTLSDFLCPVTIYAFSLNLYCSIFFLMALSVFRYVAVLHPLRSKSIGTVRRALCVSLAICVRLARVPFLCVLPIVGDGKRRCFEPSIVSWGHILQVNYVGLAFGFLIPFLVIVVCYTRITQRLRESAGTVPRAVRSHKRSIYLVAFVLGCFVFCFLPYHIIRTVHLHLLTAQQRDCPNVPGAIQKLIVVTICLAAANSCLNPLLYYFAGENFRSSVRMAKIFRMRSACSGSAACRECSTATSLQLS</sequence>
<dbReference type="STRING" id="75743.A0A401QKM9"/>
<evidence type="ECO:0000313" key="11">
    <source>
        <dbReference type="EMBL" id="GCB85939.1"/>
    </source>
</evidence>
<evidence type="ECO:0000256" key="8">
    <source>
        <dbReference type="ARBA" id="ARBA00023224"/>
    </source>
</evidence>
<evidence type="ECO:0000313" key="12">
    <source>
        <dbReference type="Proteomes" id="UP000288216"/>
    </source>
</evidence>
<dbReference type="PANTHER" id="PTHR24231">
    <property type="entry name" value="PURINOCEPTOR-RELATED G-PROTEIN COUPLED RECEPTOR"/>
    <property type="match status" value="1"/>
</dbReference>
<evidence type="ECO:0000256" key="6">
    <source>
        <dbReference type="ARBA" id="ARBA00023136"/>
    </source>
</evidence>
<dbReference type="Gene3D" id="1.20.1070.10">
    <property type="entry name" value="Rhodopsin 7-helix transmembrane proteins"/>
    <property type="match status" value="1"/>
</dbReference>
<proteinExistence type="predicted"/>
<evidence type="ECO:0000259" key="10">
    <source>
        <dbReference type="PROSITE" id="PS50262"/>
    </source>
</evidence>
<feature type="transmembrane region" description="Helical" evidence="9">
    <location>
        <begin position="224"/>
        <end position="245"/>
    </location>
</feature>
<dbReference type="Pfam" id="PF00001">
    <property type="entry name" value="7tm_1"/>
    <property type="match status" value="1"/>
</dbReference>
<keyword evidence="8" id="KW-0807">Transducer</keyword>
<accession>A0A401QKM9</accession>
<reference evidence="11 12" key="1">
    <citation type="journal article" date="2018" name="Nat. Ecol. Evol.">
        <title>Shark genomes provide insights into elasmobranch evolution and the origin of vertebrates.</title>
        <authorList>
            <person name="Hara Y"/>
            <person name="Yamaguchi K"/>
            <person name="Onimaru K"/>
            <person name="Kadota M"/>
            <person name="Koyanagi M"/>
            <person name="Keeley SD"/>
            <person name="Tatsumi K"/>
            <person name="Tanaka K"/>
            <person name="Motone F"/>
            <person name="Kageyama Y"/>
            <person name="Nozu R"/>
            <person name="Adachi N"/>
            <person name="Nishimura O"/>
            <person name="Nakagawa R"/>
            <person name="Tanegashima C"/>
            <person name="Kiyatake I"/>
            <person name="Matsumoto R"/>
            <person name="Murakumo K"/>
            <person name="Nishida K"/>
            <person name="Terakita A"/>
            <person name="Kuratani S"/>
            <person name="Sato K"/>
            <person name="Hyodo S Kuraku.S."/>
        </authorList>
    </citation>
    <scope>NUCLEOTIDE SEQUENCE [LARGE SCALE GENOMIC DNA]</scope>
</reference>
<dbReference type="GO" id="GO:0004930">
    <property type="term" value="F:G protein-coupled receptor activity"/>
    <property type="evidence" value="ECO:0007669"/>
    <property type="project" value="UniProtKB-KW"/>
</dbReference>
<dbReference type="OMA" id="KMRCFEP"/>
<feature type="transmembrane region" description="Helical" evidence="9">
    <location>
        <begin position="97"/>
        <end position="116"/>
    </location>
</feature>
<dbReference type="OrthoDB" id="9990906at2759"/>
<dbReference type="EMBL" id="BFAA01221195">
    <property type="protein sequence ID" value="GCB85939.1"/>
    <property type="molecule type" value="Genomic_DNA"/>
</dbReference>
<dbReference type="PRINTS" id="PR01157">
    <property type="entry name" value="P2YPURNOCPTR"/>
</dbReference>
<dbReference type="PROSITE" id="PS50262">
    <property type="entry name" value="G_PROTEIN_RECEP_F1_2"/>
    <property type="match status" value="1"/>
</dbReference>
<keyword evidence="6 9" id="KW-0472">Membrane</keyword>
<evidence type="ECO:0000256" key="2">
    <source>
        <dbReference type="ARBA" id="ARBA00022475"/>
    </source>
</evidence>
<organism evidence="11 12">
    <name type="scientific">Scyliorhinus torazame</name>
    <name type="common">Cloudy catshark</name>
    <name type="synonym">Catulus torazame</name>
    <dbReference type="NCBI Taxonomy" id="75743"/>
    <lineage>
        <taxon>Eukaryota</taxon>
        <taxon>Metazoa</taxon>
        <taxon>Chordata</taxon>
        <taxon>Craniata</taxon>
        <taxon>Vertebrata</taxon>
        <taxon>Chondrichthyes</taxon>
        <taxon>Elasmobranchii</taxon>
        <taxon>Galeomorphii</taxon>
        <taxon>Galeoidea</taxon>
        <taxon>Carcharhiniformes</taxon>
        <taxon>Scyliorhinidae</taxon>
        <taxon>Scyliorhinus</taxon>
    </lineage>
</organism>
<dbReference type="AlphaFoldDB" id="A0A401QKM9"/>
<feature type="transmembrane region" description="Helical" evidence="9">
    <location>
        <begin position="137"/>
        <end position="160"/>
    </location>
</feature>
<feature type="transmembrane region" description="Helical" evidence="9">
    <location>
        <begin position="180"/>
        <end position="203"/>
    </location>
</feature>
<keyword evidence="4 9" id="KW-1133">Transmembrane helix</keyword>
<protein>
    <recommendedName>
        <fullName evidence="10">G-protein coupled receptors family 1 profile domain-containing protein</fullName>
    </recommendedName>
</protein>
<feature type="transmembrane region" description="Helical" evidence="9">
    <location>
        <begin position="270"/>
        <end position="292"/>
    </location>
</feature>
<gene>
    <name evidence="11" type="ORF">scyTo_0026625</name>
</gene>
<name>A0A401QKM9_SCYTO</name>
<evidence type="ECO:0000256" key="5">
    <source>
        <dbReference type="ARBA" id="ARBA00023040"/>
    </source>
</evidence>
<dbReference type="Proteomes" id="UP000288216">
    <property type="component" value="Unassembled WGS sequence"/>
</dbReference>
<dbReference type="GO" id="GO:0005886">
    <property type="term" value="C:plasma membrane"/>
    <property type="evidence" value="ECO:0007669"/>
    <property type="project" value="UniProtKB-SubCell"/>
</dbReference>
<feature type="domain" description="G-protein coupled receptors family 1 profile" evidence="10">
    <location>
        <begin position="37"/>
        <end position="289"/>
    </location>
</feature>
<keyword evidence="3 9" id="KW-0812">Transmembrane</keyword>
<dbReference type="PRINTS" id="PR00237">
    <property type="entry name" value="GPCRRHODOPSN"/>
</dbReference>
<evidence type="ECO:0000256" key="3">
    <source>
        <dbReference type="ARBA" id="ARBA00022692"/>
    </source>
</evidence>